<evidence type="ECO:0000256" key="2">
    <source>
        <dbReference type="ARBA" id="ARBA00022801"/>
    </source>
</evidence>
<keyword evidence="2" id="KW-0378">Hydrolase</keyword>
<dbReference type="SUPFAM" id="SSF52540">
    <property type="entry name" value="P-loop containing nucleoside triphosphate hydrolases"/>
    <property type="match status" value="1"/>
</dbReference>
<dbReference type="PANTHER" id="PTHR13748">
    <property type="entry name" value="COBW-RELATED"/>
    <property type="match status" value="1"/>
</dbReference>
<reference evidence="7 8" key="1">
    <citation type="submission" date="2015-09" db="EMBL/GenBank/DDBJ databases">
        <title>Bacillus cereus food isolates.</title>
        <authorList>
            <person name="Boekhorst J."/>
        </authorList>
    </citation>
    <scope>NUCLEOTIDE SEQUENCE [LARGE SCALE GENOMIC DNA]</scope>
    <source>
        <strain evidence="7 8">B4088</strain>
    </source>
</reference>
<keyword evidence="1" id="KW-0547">Nucleotide-binding</keyword>
<evidence type="ECO:0000259" key="6">
    <source>
        <dbReference type="SMART" id="SM00833"/>
    </source>
</evidence>
<evidence type="ECO:0000256" key="1">
    <source>
        <dbReference type="ARBA" id="ARBA00022741"/>
    </source>
</evidence>
<gene>
    <name evidence="7" type="ORF">B4088_3607</name>
</gene>
<accession>A0A164N217</accession>
<proteinExistence type="inferred from homology"/>
<dbReference type="GO" id="GO:0016787">
    <property type="term" value="F:hydrolase activity"/>
    <property type="evidence" value="ECO:0007669"/>
    <property type="project" value="UniProtKB-KW"/>
</dbReference>
<dbReference type="Pfam" id="PF07683">
    <property type="entry name" value="CobW_C"/>
    <property type="match status" value="1"/>
</dbReference>
<keyword evidence="3" id="KW-0143">Chaperone</keyword>
<protein>
    <recommendedName>
        <fullName evidence="6">CobW C-terminal domain-containing protein</fullName>
    </recommendedName>
</protein>
<evidence type="ECO:0000313" key="7">
    <source>
        <dbReference type="EMBL" id="KZD62319.1"/>
    </source>
</evidence>
<sequence length="340" mass="38924">MFTNGHSFNKMININRNYYALNTFEVKKWMVDQMNKVEIHILGGFLGSGKSTLLQNLLLAEKKKNRKVAVLMNEIGEYSVDTDIIGKENVLRELLKGCICCTLKEELEIQLHSLYQQERPDVIYIETTGVAHPIEVLDACVSPILAPFLDVKSIVVVLDAVRWLNRSVLSANVQQLLHEQLKFGSHILINKSDLLTDADKNKVIEEVKAINNHAKLFETKYCNISLEDIEEAEFTNDGEHETLHVKQHLHIQTMTYQFTKSIDQDKLYEWLSNLPDSIYRVKGFVKFHGDKYPHLFQYSFGVPTLLEQDFGFPTNLVVIGEGLDKKELAEGLEKVENNSN</sequence>
<evidence type="ECO:0000256" key="4">
    <source>
        <dbReference type="ARBA" id="ARBA00034320"/>
    </source>
</evidence>
<dbReference type="Gene3D" id="3.40.50.300">
    <property type="entry name" value="P-loop containing nucleotide triphosphate hydrolases"/>
    <property type="match status" value="1"/>
</dbReference>
<dbReference type="InterPro" id="IPR036627">
    <property type="entry name" value="CobW-likC_sf"/>
</dbReference>
<name>A0A164N217_BACCE</name>
<dbReference type="InterPro" id="IPR027417">
    <property type="entry name" value="P-loop_NTPase"/>
</dbReference>
<dbReference type="GO" id="GO:0000166">
    <property type="term" value="F:nucleotide binding"/>
    <property type="evidence" value="ECO:0007669"/>
    <property type="project" value="UniProtKB-KW"/>
</dbReference>
<evidence type="ECO:0000256" key="5">
    <source>
        <dbReference type="ARBA" id="ARBA00049117"/>
    </source>
</evidence>
<dbReference type="EMBL" id="LJKE01000062">
    <property type="protein sequence ID" value="KZD62319.1"/>
    <property type="molecule type" value="Genomic_DNA"/>
</dbReference>
<dbReference type="PANTHER" id="PTHR13748:SF62">
    <property type="entry name" value="COBW DOMAIN-CONTAINING PROTEIN"/>
    <property type="match status" value="1"/>
</dbReference>
<dbReference type="InterPro" id="IPR051316">
    <property type="entry name" value="Zinc-reg_GTPase_activator"/>
</dbReference>
<dbReference type="InterPro" id="IPR003495">
    <property type="entry name" value="CobW/HypB/UreG_nucleotide-bd"/>
</dbReference>
<comment type="catalytic activity">
    <reaction evidence="5">
        <text>GTP + H2O = GDP + phosphate + H(+)</text>
        <dbReference type="Rhea" id="RHEA:19669"/>
        <dbReference type="ChEBI" id="CHEBI:15377"/>
        <dbReference type="ChEBI" id="CHEBI:15378"/>
        <dbReference type="ChEBI" id="CHEBI:37565"/>
        <dbReference type="ChEBI" id="CHEBI:43474"/>
        <dbReference type="ChEBI" id="CHEBI:58189"/>
    </reaction>
    <physiologicalReaction direction="left-to-right" evidence="5">
        <dbReference type="Rhea" id="RHEA:19670"/>
    </physiologicalReaction>
</comment>
<dbReference type="Proteomes" id="UP000076482">
    <property type="component" value="Unassembled WGS sequence"/>
</dbReference>
<organism evidence="7 8">
    <name type="scientific">Bacillus cereus</name>
    <dbReference type="NCBI Taxonomy" id="1396"/>
    <lineage>
        <taxon>Bacteria</taxon>
        <taxon>Bacillati</taxon>
        <taxon>Bacillota</taxon>
        <taxon>Bacilli</taxon>
        <taxon>Bacillales</taxon>
        <taxon>Bacillaceae</taxon>
        <taxon>Bacillus</taxon>
        <taxon>Bacillus cereus group</taxon>
    </lineage>
</organism>
<dbReference type="Gene3D" id="3.30.1220.10">
    <property type="entry name" value="CobW-like, C-terminal domain"/>
    <property type="match status" value="1"/>
</dbReference>
<comment type="caution">
    <text evidence="7">The sequence shown here is derived from an EMBL/GenBank/DDBJ whole genome shotgun (WGS) entry which is preliminary data.</text>
</comment>
<dbReference type="CDD" id="cd03112">
    <property type="entry name" value="CobW-like"/>
    <property type="match status" value="1"/>
</dbReference>
<dbReference type="InterPro" id="IPR011629">
    <property type="entry name" value="CobW-like_C"/>
</dbReference>
<feature type="domain" description="CobW C-terminal" evidence="6">
    <location>
        <begin position="251"/>
        <end position="336"/>
    </location>
</feature>
<comment type="similarity">
    <text evidence="4">Belongs to the SIMIBI class G3E GTPase family. ZNG1 subfamily.</text>
</comment>
<dbReference type="SMART" id="SM00833">
    <property type="entry name" value="CobW_C"/>
    <property type="match status" value="1"/>
</dbReference>
<evidence type="ECO:0000256" key="3">
    <source>
        <dbReference type="ARBA" id="ARBA00023186"/>
    </source>
</evidence>
<dbReference type="PATRIC" id="fig|1396.535.peg.1859"/>
<dbReference type="AlphaFoldDB" id="A0A164N217"/>
<evidence type="ECO:0000313" key="8">
    <source>
        <dbReference type="Proteomes" id="UP000076482"/>
    </source>
</evidence>
<dbReference type="Pfam" id="PF02492">
    <property type="entry name" value="cobW"/>
    <property type="match status" value="1"/>
</dbReference>
<dbReference type="GO" id="GO:0005737">
    <property type="term" value="C:cytoplasm"/>
    <property type="evidence" value="ECO:0007669"/>
    <property type="project" value="TreeGrafter"/>
</dbReference>